<protein>
    <submittedName>
        <fullName evidence="2">Uncharacterized protein</fullName>
    </submittedName>
</protein>
<evidence type="ECO:0000256" key="1">
    <source>
        <dbReference type="SAM" id="MobiDB-lite"/>
    </source>
</evidence>
<gene>
    <name evidence="2" type="ORF">AXF42_Ash018745</name>
</gene>
<dbReference type="Proteomes" id="UP000236161">
    <property type="component" value="Unassembled WGS sequence"/>
</dbReference>
<dbReference type="AlphaFoldDB" id="A0A2I0AJW9"/>
<evidence type="ECO:0000313" key="3">
    <source>
        <dbReference type="Proteomes" id="UP000236161"/>
    </source>
</evidence>
<evidence type="ECO:0000313" key="2">
    <source>
        <dbReference type="EMBL" id="PKA55838.1"/>
    </source>
</evidence>
<feature type="region of interest" description="Disordered" evidence="1">
    <location>
        <begin position="765"/>
        <end position="813"/>
    </location>
</feature>
<sequence length="813" mass="91504">MKRTNLKHYQKPGPNRTLEQFESCDLDEVKIAQTGGTYLKYKTDELVTEGKKRESRRYSTTQAFLEHRMQYENLDTSMSNISTNTGVGSYQVLNKKSDELVTEGKRESQRYSTTQPFFEYPIQHEKLDTSMRHTTANSGVGPYQVDLWTTEPCPSYTPCYNSQTVKSRSERSYTSLSSDHLKYYPFTVGKQSSITPDMDRTAIIPEPPRFSTSSDNMGFSYLSHCEGNSKHDFLESISPFAKHSMPQKMDESETHGPDIFLPLDAPKDFYPHSELLGETCYSGAQPNEAFQFPDYIHFPKETGHLENTRKQNNSLGHPEYVPSMVINSCIPYGGQEISNSVLSSDENSDEEDPRPCQIMQDYEYHPSIMAGKLHADSDTRRTSVFSRLSMDQNISCQHETLEQSSGLSLNQLLDILSKRREYSHIEDVSGKSIGGDYRGQHNGIAATGQFDQNRELLMRRLPVEPTEMNNDHQFASLFDLETENDVVAEYDFELPFYNFKRRNKTRKFEYRDDPNGGNCDGEGMTGNTKRRKLIRPSLDGDECQNVKAEAEVMSVGENSVQKEAKAVDGDDAICGQDQVLALVRRYGVKGEAEVDITIEKNLDCKDITNTNDKDDVIVGEVQVLPTGSKYEGKGVAKAESSGGRNSDHQDTNEANGENDVIDREVQLSLIGSSCGENRKVSDYKDANKANGDDDAIDREVKVLPIGSNYGVKGEAEEDISVERNSECKDSTKANDGDDVIIDRCVQVLPIDSEYEVKGKAEVELSVGRNSDYKETKKVDDKDDDIDNRNDMEGESVDHKNTIDVKSEDYIPLD</sequence>
<dbReference type="OrthoDB" id="1928633at2759"/>
<keyword evidence="3" id="KW-1185">Reference proteome</keyword>
<organism evidence="2 3">
    <name type="scientific">Apostasia shenzhenica</name>
    <dbReference type="NCBI Taxonomy" id="1088818"/>
    <lineage>
        <taxon>Eukaryota</taxon>
        <taxon>Viridiplantae</taxon>
        <taxon>Streptophyta</taxon>
        <taxon>Embryophyta</taxon>
        <taxon>Tracheophyta</taxon>
        <taxon>Spermatophyta</taxon>
        <taxon>Magnoliopsida</taxon>
        <taxon>Liliopsida</taxon>
        <taxon>Asparagales</taxon>
        <taxon>Orchidaceae</taxon>
        <taxon>Apostasioideae</taxon>
        <taxon>Apostasia</taxon>
    </lineage>
</organism>
<dbReference type="EMBL" id="KZ451977">
    <property type="protein sequence ID" value="PKA55838.1"/>
    <property type="molecule type" value="Genomic_DNA"/>
</dbReference>
<name>A0A2I0AJW9_9ASPA</name>
<accession>A0A2I0AJW9</accession>
<feature type="compositionally biased region" description="Basic and acidic residues" evidence="1">
    <location>
        <begin position="770"/>
        <end position="813"/>
    </location>
</feature>
<feature type="region of interest" description="Disordered" evidence="1">
    <location>
        <begin position="630"/>
        <end position="659"/>
    </location>
</feature>
<proteinExistence type="predicted"/>
<reference evidence="2 3" key="1">
    <citation type="journal article" date="2017" name="Nature">
        <title>The Apostasia genome and the evolution of orchids.</title>
        <authorList>
            <person name="Zhang G.Q."/>
            <person name="Liu K.W."/>
            <person name="Li Z."/>
            <person name="Lohaus R."/>
            <person name="Hsiao Y.Y."/>
            <person name="Niu S.C."/>
            <person name="Wang J.Y."/>
            <person name="Lin Y.C."/>
            <person name="Xu Q."/>
            <person name="Chen L.J."/>
            <person name="Yoshida K."/>
            <person name="Fujiwara S."/>
            <person name="Wang Z.W."/>
            <person name="Zhang Y.Q."/>
            <person name="Mitsuda N."/>
            <person name="Wang M."/>
            <person name="Liu G.H."/>
            <person name="Pecoraro L."/>
            <person name="Huang H.X."/>
            <person name="Xiao X.J."/>
            <person name="Lin M."/>
            <person name="Wu X.Y."/>
            <person name="Wu W.L."/>
            <person name="Chen Y.Y."/>
            <person name="Chang S.B."/>
            <person name="Sakamoto S."/>
            <person name="Ohme-Takagi M."/>
            <person name="Yagi M."/>
            <person name="Zeng S.J."/>
            <person name="Shen C.Y."/>
            <person name="Yeh C.M."/>
            <person name="Luo Y.B."/>
            <person name="Tsai W.C."/>
            <person name="Van de Peer Y."/>
            <person name="Liu Z.J."/>
        </authorList>
    </citation>
    <scope>NUCLEOTIDE SEQUENCE [LARGE SCALE GENOMIC DNA]</scope>
    <source>
        <strain evidence="3">cv. Shenzhen</strain>
        <tissue evidence="2">Stem</tissue>
    </source>
</reference>